<evidence type="ECO:0000313" key="5">
    <source>
        <dbReference type="Proteomes" id="UP000283993"/>
    </source>
</evidence>
<protein>
    <submittedName>
        <fullName evidence="4">Oxidoreductase</fullName>
    </submittedName>
</protein>
<dbReference type="PROSITE" id="PS00061">
    <property type="entry name" value="ADH_SHORT"/>
    <property type="match status" value="1"/>
</dbReference>
<evidence type="ECO:0000256" key="1">
    <source>
        <dbReference type="ARBA" id="ARBA00006484"/>
    </source>
</evidence>
<dbReference type="InterPro" id="IPR002347">
    <property type="entry name" value="SDR_fam"/>
</dbReference>
<dbReference type="GO" id="GO:0016020">
    <property type="term" value="C:membrane"/>
    <property type="evidence" value="ECO:0007669"/>
    <property type="project" value="TreeGrafter"/>
</dbReference>
<comment type="similarity">
    <text evidence="1 3">Belongs to the short-chain dehydrogenases/reductases (SDR) family.</text>
</comment>
<dbReference type="Proteomes" id="UP000283993">
    <property type="component" value="Unassembled WGS sequence"/>
</dbReference>
<dbReference type="SUPFAM" id="SSF51735">
    <property type="entry name" value="NAD(P)-binding Rossmann-fold domains"/>
    <property type="match status" value="1"/>
</dbReference>
<dbReference type="InterPro" id="IPR036291">
    <property type="entry name" value="NAD(P)-bd_dom_sf"/>
</dbReference>
<dbReference type="PANTHER" id="PTHR44196">
    <property type="entry name" value="DEHYDROGENASE/REDUCTASE SDR FAMILY MEMBER 7B"/>
    <property type="match status" value="1"/>
</dbReference>
<evidence type="ECO:0000313" key="4">
    <source>
        <dbReference type="EMBL" id="ROO24663.1"/>
    </source>
</evidence>
<accession>A0A423PGJ7</accession>
<dbReference type="GO" id="GO:0016491">
    <property type="term" value="F:oxidoreductase activity"/>
    <property type="evidence" value="ECO:0007669"/>
    <property type="project" value="UniProtKB-KW"/>
</dbReference>
<dbReference type="PANTHER" id="PTHR44196:SF1">
    <property type="entry name" value="DEHYDROGENASE_REDUCTASE SDR FAMILY MEMBER 7B"/>
    <property type="match status" value="1"/>
</dbReference>
<dbReference type="PRINTS" id="PR00080">
    <property type="entry name" value="SDRFAMILY"/>
</dbReference>
<evidence type="ECO:0000256" key="3">
    <source>
        <dbReference type="RuleBase" id="RU000363"/>
    </source>
</evidence>
<keyword evidence="5" id="KW-1185">Reference proteome</keyword>
<organism evidence="4 5">
    <name type="scientific">Salinisphaera orenii MK-B5</name>
    <dbReference type="NCBI Taxonomy" id="856730"/>
    <lineage>
        <taxon>Bacteria</taxon>
        <taxon>Pseudomonadati</taxon>
        <taxon>Pseudomonadota</taxon>
        <taxon>Gammaproteobacteria</taxon>
        <taxon>Salinisphaerales</taxon>
        <taxon>Salinisphaeraceae</taxon>
        <taxon>Salinisphaera</taxon>
    </lineage>
</organism>
<dbReference type="InterPro" id="IPR020904">
    <property type="entry name" value="Sc_DH/Rdtase_CS"/>
</dbReference>
<evidence type="ECO:0000256" key="2">
    <source>
        <dbReference type="ARBA" id="ARBA00023002"/>
    </source>
</evidence>
<proteinExistence type="inferred from homology"/>
<dbReference type="RefSeq" id="WP_123591047.1">
    <property type="nucleotide sequence ID" value="NZ_AYKH01000041.1"/>
</dbReference>
<dbReference type="EMBL" id="AYKH01000041">
    <property type="protein sequence ID" value="ROO24663.1"/>
    <property type="molecule type" value="Genomic_DNA"/>
</dbReference>
<name>A0A423PGJ7_9GAMM</name>
<gene>
    <name evidence="4" type="ORF">SAOR_14145</name>
</gene>
<dbReference type="PRINTS" id="PR00081">
    <property type="entry name" value="GDHRDH"/>
</dbReference>
<keyword evidence="2" id="KW-0560">Oxidoreductase</keyword>
<dbReference type="AlphaFoldDB" id="A0A423PGJ7"/>
<comment type="caution">
    <text evidence="4">The sequence shown here is derived from an EMBL/GenBank/DDBJ whole genome shotgun (WGS) entry which is preliminary data.</text>
</comment>
<dbReference type="Gene3D" id="3.40.50.720">
    <property type="entry name" value="NAD(P)-binding Rossmann-like Domain"/>
    <property type="match status" value="1"/>
</dbReference>
<reference evidence="4 5" key="1">
    <citation type="submission" date="2013-10" db="EMBL/GenBank/DDBJ databases">
        <title>Salinisphaera orenii MK-B5 Genome Sequencing.</title>
        <authorList>
            <person name="Lai Q."/>
            <person name="Li C."/>
            <person name="Shao Z."/>
        </authorList>
    </citation>
    <scope>NUCLEOTIDE SEQUENCE [LARGE SCALE GENOMIC DNA]</scope>
    <source>
        <strain evidence="4 5">MK-B5</strain>
    </source>
</reference>
<sequence>MTAGVAWITGASSGIGAALAVELAGHGWQVAVSGRDAERLAAVRARAPAAIHPFALDVTDADANVTVAADIERRLGPIDRAVFNAGVGSGFSVDRFDAADVRERMHVNYGGAVNGIGAVLPAMRARGRGQIALTASVAGFRGLPDGAPYCASKAAMIALAEGLALDLAPRGIDVRVITPGFVRTPLTDKNRFPMPFIIEPDDAARRIRRGLDGRGFEITFPKRLSYVLKTLQRLPYALYFPLIRRIAGGRS</sequence>
<dbReference type="Pfam" id="PF00106">
    <property type="entry name" value="adh_short"/>
    <property type="match status" value="1"/>
</dbReference>